<reference evidence="4 5" key="1">
    <citation type="submission" date="2019-02" db="EMBL/GenBank/DDBJ databases">
        <title>Deep-cultivation of Planctomycetes and their phenomic and genomic characterization uncovers novel biology.</title>
        <authorList>
            <person name="Wiegand S."/>
            <person name="Jogler M."/>
            <person name="Boedeker C."/>
            <person name="Pinto D."/>
            <person name="Vollmers J."/>
            <person name="Rivas-Marin E."/>
            <person name="Kohn T."/>
            <person name="Peeters S.H."/>
            <person name="Heuer A."/>
            <person name="Rast P."/>
            <person name="Oberbeckmann S."/>
            <person name="Bunk B."/>
            <person name="Jeske O."/>
            <person name="Meyerdierks A."/>
            <person name="Storesund J.E."/>
            <person name="Kallscheuer N."/>
            <person name="Luecker S."/>
            <person name="Lage O.M."/>
            <person name="Pohl T."/>
            <person name="Merkel B.J."/>
            <person name="Hornburger P."/>
            <person name="Mueller R.-W."/>
            <person name="Bruemmer F."/>
            <person name="Labrenz M."/>
            <person name="Spormann A.M."/>
            <person name="Op den Camp H."/>
            <person name="Overmann J."/>
            <person name="Amann R."/>
            <person name="Jetten M.S.M."/>
            <person name="Mascher T."/>
            <person name="Medema M.H."/>
            <person name="Devos D.P."/>
            <person name="Kaster A.-K."/>
            <person name="Ovreas L."/>
            <person name="Rohde M."/>
            <person name="Galperin M.Y."/>
            <person name="Jogler C."/>
        </authorList>
    </citation>
    <scope>NUCLEOTIDE SEQUENCE [LARGE SCALE GENOMIC DNA]</scope>
    <source>
        <strain evidence="4 5">HG15A2</strain>
    </source>
</reference>
<proteinExistence type="predicted"/>
<keyword evidence="2" id="KW-1133">Transmembrane helix</keyword>
<evidence type="ECO:0000313" key="5">
    <source>
        <dbReference type="Proteomes" id="UP000319852"/>
    </source>
</evidence>
<evidence type="ECO:0000256" key="2">
    <source>
        <dbReference type="SAM" id="Phobius"/>
    </source>
</evidence>
<dbReference type="EMBL" id="CP036263">
    <property type="protein sequence ID" value="QDS96860.1"/>
    <property type="molecule type" value="Genomic_DNA"/>
</dbReference>
<keyword evidence="2" id="KW-0472">Membrane</keyword>
<feature type="transmembrane region" description="Helical" evidence="2">
    <location>
        <begin position="51"/>
        <end position="70"/>
    </location>
</feature>
<organism evidence="4 5">
    <name type="scientific">Adhaeretor mobilis</name>
    <dbReference type="NCBI Taxonomy" id="1930276"/>
    <lineage>
        <taxon>Bacteria</taxon>
        <taxon>Pseudomonadati</taxon>
        <taxon>Planctomycetota</taxon>
        <taxon>Planctomycetia</taxon>
        <taxon>Pirellulales</taxon>
        <taxon>Lacipirellulaceae</taxon>
        <taxon>Adhaeretor</taxon>
    </lineage>
</organism>
<sequence>MAKVILPAGYNEPATEAAVEIDLKSPGTAALLAWLVPGLGHIYQGRTGKGILFFVCVLGTFAYGMILGQGKVVYAASPSPLPIPGPFYQRWQYVCQVGVGLAAMPAYLQTVRDPTGESQASSDEQGGFMAPPRQRPFRYTDDSNNETIQPTEQALWAARNHPNFEVGTVYTVIAGLLNLLVICDAYAGPLVIAPAKEEPESDDEKS</sequence>
<evidence type="ECO:0000256" key="1">
    <source>
        <dbReference type="SAM" id="MobiDB-lite"/>
    </source>
</evidence>
<protein>
    <submittedName>
        <fullName evidence="4">TM2 domain protein</fullName>
    </submittedName>
</protein>
<evidence type="ECO:0000259" key="3">
    <source>
        <dbReference type="Pfam" id="PF20382"/>
    </source>
</evidence>
<evidence type="ECO:0000313" key="4">
    <source>
        <dbReference type="EMBL" id="QDS96860.1"/>
    </source>
</evidence>
<accession>A0A517MPQ3</accession>
<feature type="region of interest" description="Disordered" evidence="1">
    <location>
        <begin position="113"/>
        <end position="144"/>
    </location>
</feature>
<name>A0A517MPQ3_9BACT</name>
<keyword evidence="2" id="KW-0812">Transmembrane</keyword>
<gene>
    <name evidence="4" type="ORF">HG15A2_01180</name>
</gene>
<dbReference type="AlphaFoldDB" id="A0A517MPQ3"/>
<dbReference type="KEGG" id="amob:HG15A2_01180"/>
<dbReference type="RefSeq" id="WP_145056799.1">
    <property type="nucleotide sequence ID" value="NZ_CP036263.1"/>
</dbReference>
<dbReference type="Proteomes" id="UP000319852">
    <property type="component" value="Chromosome"/>
</dbReference>
<keyword evidence="5" id="KW-1185">Reference proteome</keyword>
<dbReference type="OrthoDB" id="281398at2"/>
<feature type="domain" description="DUF6677" evidence="3">
    <location>
        <begin position="29"/>
        <end position="197"/>
    </location>
</feature>
<dbReference type="InterPro" id="IPR046499">
    <property type="entry name" value="DUF6677"/>
</dbReference>
<dbReference type="Pfam" id="PF20382">
    <property type="entry name" value="DUF6677"/>
    <property type="match status" value="1"/>
</dbReference>